<dbReference type="AlphaFoldDB" id="A0A822ZCE7"/>
<comment type="caution">
    <text evidence="6">The sequence shown here is derived from an EMBL/GenBank/DDBJ whole genome shotgun (WGS) entry which is preliminary data.</text>
</comment>
<evidence type="ECO:0000259" key="4">
    <source>
        <dbReference type="Pfam" id="PF23559"/>
    </source>
</evidence>
<dbReference type="Pfam" id="PF00931">
    <property type="entry name" value="NB-ARC"/>
    <property type="match status" value="1"/>
</dbReference>
<dbReference type="Gene3D" id="3.80.10.10">
    <property type="entry name" value="Ribonuclease Inhibitor"/>
    <property type="match status" value="2"/>
</dbReference>
<dbReference type="InterPro" id="IPR055414">
    <property type="entry name" value="LRR_R13L4/SHOC2-like"/>
</dbReference>
<dbReference type="SUPFAM" id="SSF52540">
    <property type="entry name" value="P-loop containing nucleoside triphosphate hydrolases"/>
    <property type="match status" value="1"/>
</dbReference>
<dbReference type="PRINTS" id="PR00364">
    <property type="entry name" value="DISEASERSIST"/>
</dbReference>
<dbReference type="FunFam" id="3.40.50.300:FF:001091">
    <property type="entry name" value="Probable disease resistance protein At1g61300"/>
    <property type="match status" value="1"/>
</dbReference>
<keyword evidence="2" id="KW-0611">Plant defense</keyword>
<proteinExistence type="predicted"/>
<feature type="domain" description="Disease resistance R13L4/SHOC-2-like LRR" evidence="5">
    <location>
        <begin position="459"/>
        <end position="769"/>
    </location>
</feature>
<evidence type="ECO:0000256" key="1">
    <source>
        <dbReference type="ARBA" id="ARBA00022737"/>
    </source>
</evidence>
<accession>A0A822ZCE7</accession>
<feature type="domain" description="Disease resistance protein winged helix" evidence="4">
    <location>
        <begin position="364"/>
        <end position="433"/>
    </location>
</feature>
<gene>
    <name evidence="6" type="ORF">HUJ06_001042</name>
</gene>
<dbReference type="Pfam" id="PF23598">
    <property type="entry name" value="LRR_14"/>
    <property type="match status" value="1"/>
</dbReference>
<dbReference type="InterPro" id="IPR036388">
    <property type="entry name" value="WH-like_DNA-bd_sf"/>
</dbReference>
<dbReference type="InterPro" id="IPR044974">
    <property type="entry name" value="Disease_R_plants"/>
</dbReference>
<dbReference type="GO" id="GO:0006952">
    <property type="term" value="P:defense response"/>
    <property type="evidence" value="ECO:0007669"/>
    <property type="project" value="UniProtKB-KW"/>
</dbReference>
<organism evidence="6 7">
    <name type="scientific">Nelumbo nucifera</name>
    <name type="common">Sacred lotus</name>
    <dbReference type="NCBI Taxonomy" id="4432"/>
    <lineage>
        <taxon>Eukaryota</taxon>
        <taxon>Viridiplantae</taxon>
        <taxon>Streptophyta</taxon>
        <taxon>Embryophyta</taxon>
        <taxon>Tracheophyta</taxon>
        <taxon>Spermatophyta</taxon>
        <taxon>Magnoliopsida</taxon>
        <taxon>Proteales</taxon>
        <taxon>Nelumbonaceae</taxon>
        <taxon>Nelumbo</taxon>
    </lineage>
</organism>
<dbReference type="GO" id="GO:0043531">
    <property type="term" value="F:ADP binding"/>
    <property type="evidence" value="ECO:0007669"/>
    <property type="project" value="InterPro"/>
</dbReference>
<keyword evidence="1" id="KW-0677">Repeat</keyword>
<evidence type="ECO:0000259" key="3">
    <source>
        <dbReference type="Pfam" id="PF00931"/>
    </source>
</evidence>
<feature type="domain" description="NB-ARC" evidence="3">
    <location>
        <begin position="87"/>
        <end position="266"/>
    </location>
</feature>
<dbReference type="InterPro" id="IPR058922">
    <property type="entry name" value="WHD_DRP"/>
</dbReference>
<protein>
    <recommendedName>
        <fullName evidence="8">Disease resistance protein RPM1-like</fullName>
    </recommendedName>
</protein>
<dbReference type="Gene3D" id="3.40.50.300">
    <property type="entry name" value="P-loop containing nucleotide triphosphate hydrolases"/>
    <property type="match status" value="1"/>
</dbReference>
<dbReference type="PANTHER" id="PTHR23155">
    <property type="entry name" value="DISEASE RESISTANCE PROTEIN RP"/>
    <property type="match status" value="1"/>
</dbReference>
<name>A0A822ZCE7_NELNU</name>
<sequence length="819" mass="94104">MRDLAYDMEIPTPETAGKLSNSTHKIKHHKPLHKISNRMKEIIENFRMQMQNISINAVAPQPESHFSSGSRMSTHFIAQDDEIVGFEKPMEELTEWLTSHPDPSRTVILVTGPAGSGKTTLVKSVYDSKKVNRIFQSRAWIDVGQSYRSSQILQKMLKRLSKQWMGEAYQGIEDKEEGELVEGLKEILLHKRYVIVFNDAWNLDKWKDLRMIREALPDNNLHSRILITTRNKNMGSSLQSPTLHCHLQPLDDGKALELLSKKVFQQSPPGRCCPLNQRTEFYEFAKNCNKKLCRGLPLAITAIDEFLSINTVKEKPIENWQKLLDGISSYLQSDLMLRSMALTLELSYTHLPFQLIYCFLYFGVFPPDHLPVRRTQLIRLWIAQGFVQPKNNRTSEEVADDYLTNLISIDLVQAVERDVDGRPKMCRPHPVMHLVLLQKCKEENFSLVLPQLNSNIDGQDMDKFKSLRVLDLEDAPIEKFPEEIEILHRLRYRSLRNKTVSEVPKAVGKLLNLETLDLKHKKVSRLPVEIFKLQRRRHLLVYSYKMQNLLDFDCVEGLEVLPGINDFSALKKLSFVKASKNTKIITELRSLTQLRKLGTIDLKSENGKDLCHSNGQLPKLRSLDVKSTDEDEILDLQDFATTTRPLPLQRLYLKGRLQESPNWISLLESLVKLRLKWSKLSGSPLGALEALPELLELQLMDAYIGQKLCFQTGKFQKLKVLEFLQLDNLNEIEVQVGAMPSLEKMNMRSCKNLKCVPVGIIYLKQLKELILEGMPEEIVTKLRDGGEDRPLVEHISFISGGKIVNYRLKSDGNWDPENL</sequence>
<evidence type="ECO:0000313" key="7">
    <source>
        <dbReference type="Proteomes" id="UP000607653"/>
    </source>
</evidence>
<keyword evidence="7" id="KW-1185">Reference proteome</keyword>
<dbReference type="InterPro" id="IPR002182">
    <property type="entry name" value="NB-ARC"/>
</dbReference>
<evidence type="ECO:0000313" key="6">
    <source>
        <dbReference type="EMBL" id="DAD42812.1"/>
    </source>
</evidence>
<dbReference type="Pfam" id="PF23559">
    <property type="entry name" value="WHD_DRP"/>
    <property type="match status" value="1"/>
</dbReference>
<dbReference type="InterPro" id="IPR027417">
    <property type="entry name" value="P-loop_NTPase"/>
</dbReference>
<reference evidence="6 7" key="1">
    <citation type="journal article" date="2020" name="Mol. Biol. Evol.">
        <title>Distinct Expression and Methylation Patterns for Genes with Different Fates following a Single Whole-Genome Duplication in Flowering Plants.</title>
        <authorList>
            <person name="Shi T."/>
            <person name="Rahmani R.S."/>
            <person name="Gugger P.F."/>
            <person name="Wang M."/>
            <person name="Li H."/>
            <person name="Zhang Y."/>
            <person name="Li Z."/>
            <person name="Wang Q."/>
            <person name="Van de Peer Y."/>
            <person name="Marchal K."/>
            <person name="Chen J."/>
        </authorList>
    </citation>
    <scope>NUCLEOTIDE SEQUENCE [LARGE SCALE GENOMIC DNA]</scope>
    <source>
        <tissue evidence="6">Leaf</tissue>
    </source>
</reference>
<evidence type="ECO:0000259" key="5">
    <source>
        <dbReference type="Pfam" id="PF23598"/>
    </source>
</evidence>
<dbReference type="InterPro" id="IPR032675">
    <property type="entry name" value="LRR_dom_sf"/>
</dbReference>
<dbReference type="GO" id="GO:0051707">
    <property type="term" value="P:response to other organism"/>
    <property type="evidence" value="ECO:0007669"/>
    <property type="project" value="UniProtKB-ARBA"/>
</dbReference>
<dbReference type="EMBL" id="DUZY01000006">
    <property type="protein sequence ID" value="DAD42812.1"/>
    <property type="molecule type" value="Genomic_DNA"/>
</dbReference>
<dbReference type="SUPFAM" id="SSF52058">
    <property type="entry name" value="L domain-like"/>
    <property type="match status" value="1"/>
</dbReference>
<dbReference type="Proteomes" id="UP000607653">
    <property type="component" value="Unassembled WGS sequence"/>
</dbReference>
<evidence type="ECO:0008006" key="8">
    <source>
        <dbReference type="Google" id="ProtNLM"/>
    </source>
</evidence>
<dbReference type="PANTHER" id="PTHR23155:SF1205">
    <property type="entry name" value="DISEASE RESISTANCE PROTEIN RPM1"/>
    <property type="match status" value="1"/>
</dbReference>
<dbReference type="Gene3D" id="1.10.10.10">
    <property type="entry name" value="Winged helix-like DNA-binding domain superfamily/Winged helix DNA-binding domain"/>
    <property type="match status" value="1"/>
</dbReference>
<evidence type="ECO:0000256" key="2">
    <source>
        <dbReference type="ARBA" id="ARBA00022821"/>
    </source>
</evidence>